<evidence type="ECO:0000313" key="3">
    <source>
        <dbReference type="Proteomes" id="UP000178040"/>
    </source>
</evidence>
<evidence type="ECO:0000259" key="1">
    <source>
        <dbReference type="SMART" id="SM01321"/>
    </source>
</evidence>
<dbReference type="InterPro" id="IPR036515">
    <property type="entry name" value="Transposase_17_sf"/>
</dbReference>
<protein>
    <recommendedName>
        <fullName evidence="1">Transposase IS200-like domain-containing protein</fullName>
    </recommendedName>
</protein>
<dbReference type="EMBL" id="MGAI01000057">
    <property type="protein sequence ID" value="OGK43272.1"/>
    <property type="molecule type" value="Genomic_DNA"/>
</dbReference>
<name>A0A1F7IIT3_9BACT</name>
<dbReference type="GO" id="GO:0003677">
    <property type="term" value="F:DNA binding"/>
    <property type="evidence" value="ECO:0007669"/>
    <property type="project" value="InterPro"/>
</dbReference>
<sequence length="225" mass="27366">MSGRNHTLLTNSIYHIYNKTIEQKRVFDDPKICQKFLDILIYYRSSQSILRFSNFQNLTVDLKSYYQIKIFDRRTYRVSILSYCLMPTHFHLLIKQKQENGISFFISQTLNSFTRYHNIINKRLGPIFLHPFKSKYIQTEEQLKHVSRYIHLNPYSSEIVEKVINLEHYPWSSFGTYLYQKNDTVSETEIILSLFNNSRTRYKRFVLRNTEYQKTLEYCKYLNKW</sequence>
<dbReference type="InterPro" id="IPR002686">
    <property type="entry name" value="Transposase_17"/>
</dbReference>
<accession>A0A1F7IIT3</accession>
<comment type="caution">
    <text evidence="2">The sequence shown here is derived from an EMBL/GenBank/DDBJ whole genome shotgun (WGS) entry which is preliminary data.</text>
</comment>
<dbReference type="SUPFAM" id="SSF143422">
    <property type="entry name" value="Transposase IS200-like"/>
    <property type="match status" value="1"/>
</dbReference>
<dbReference type="SMART" id="SM01321">
    <property type="entry name" value="Y1_Tnp"/>
    <property type="match status" value="1"/>
</dbReference>
<dbReference type="AlphaFoldDB" id="A0A1F7IIT3"/>
<dbReference type="GO" id="GO:0006313">
    <property type="term" value="P:DNA transposition"/>
    <property type="evidence" value="ECO:0007669"/>
    <property type="project" value="InterPro"/>
</dbReference>
<dbReference type="GO" id="GO:0004803">
    <property type="term" value="F:transposase activity"/>
    <property type="evidence" value="ECO:0007669"/>
    <property type="project" value="InterPro"/>
</dbReference>
<feature type="domain" description="Transposase IS200-like" evidence="1">
    <location>
        <begin position="9"/>
        <end position="153"/>
    </location>
</feature>
<reference evidence="2 3" key="1">
    <citation type="journal article" date="2016" name="Nat. Commun.">
        <title>Thousands of microbial genomes shed light on interconnected biogeochemical processes in an aquifer system.</title>
        <authorList>
            <person name="Anantharaman K."/>
            <person name="Brown C.T."/>
            <person name="Hug L.A."/>
            <person name="Sharon I."/>
            <person name="Castelle C.J."/>
            <person name="Probst A.J."/>
            <person name="Thomas B.C."/>
            <person name="Singh A."/>
            <person name="Wilkins M.J."/>
            <person name="Karaoz U."/>
            <person name="Brodie E.L."/>
            <person name="Williams K.H."/>
            <person name="Hubbard S.S."/>
            <person name="Banfield J.F."/>
        </authorList>
    </citation>
    <scope>NUCLEOTIDE SEQUENCE [LARGE SCALE GENOMIC DNA]</scope>
</reference>
<gene>
    <name evidence="2" type="ORF">A3B40_02155</name>
</gene>
<dbReference type="PANTHER" id="PTHR34322">
    <property type="entry name" value="TRANSPOSASE, Y1_TNP DOMAIN-CONTAINING"/>
    <property type="match status" value="1"/>
</dbReference>
<dbReference type="Proteomes" id="UP000178040">
    <property type="component" value="Unassembled WGS sequence"/>
</dbReference>
<evidence type="ECO:0000313" key="2">
    <source>
        <dbReference type="EMBL" id="OGK43272.1"/>
    </source>
</evidence>
<proteinExistence type="predicted"/>
<dbReference type="Gene3D" id="3.30.70.1290">
    <property type="entry name" value="Transposase IS200-like"/>
    <property type="match status" value="1"/>
</dbReference>
<organism evidence="2 3">
    <name type="scientific">Candidatus Roizmanbacteria bacterium RIFCSPLOWO2_01_FULL_37_16</name>
    <dbReference type="NCBI Taxonomy" id="1802058"/>
    <lineage>
        <taxon>Bacteria</taxon>
        <taxon>Candidatus Roizmaniibacteriota</taxon>
    </lineage>
</organism>
<dbReference type="PANTHER" id="PTHR34322:SF2">
    <property type="entry name" value="TRANSPOSASE IS200-LIKE DOMAIN-CONTAINING PROTEIN"/>
    <property type="match status" value="1"/>
</dbReference>